<name>A0A9I9E9E9_CUCME</name>
<dbReference type="Gramene" id="MELO3C030623.2.1">
    <property type="protein sequence ID" value="MELO3C030623.2.1"/>
    <property type="gene ID" value="MELO3C030623.2"/>
</dbReference>
<proteinExistence type="predicted"/>
<feature type="region of interest" description="Disordered" evidence="1">
    <location>
        <begin position="9"/>
        <end position="28"/>
    </location>
</feature>
<organism evidence="2">
    <name type="scientific">Cucumis melo</name>
    <name type="common">Muskmelon</name>
    <dbReference type="NCBI Taxonomy" id="3656"/>
    <lineage>
        <taxon>Eukaryota</taxon>
        <taxon>Viridiplantae</taxon>
        <taxon>Streptophyta</taxon>
        <taxon>Embryophyta</taxon>
        <taxon>Tracheophyta</taxon>
        <taxon>Spermatophyta</taxon>
        <taxon>Magnoliopsida</taxon>
        <taxon>eudicotyledons</taxon>
        <taxon>Gunneridae</taxon>
        <taxon>Pentapetalae</taxon>
        <taxon>rosids</taxon>
        <taxon>fabids</taxon>
        <taxon>Cucurbitales</taxon>
        <taxon>Cucurbitaceae</taxon>
        <taxon>Benincaseae</taxon>
        <taxon>Cucumis</taxon>
    </lineage>
</organism>
<reference evidence="2" key="1">
    <citation type="submission" date="2023-03" db="UniProtKB">
        <authorList>
            <consortium name="EnsemblPlants"/>
        </authorList>
    </citation>
    <scope>IDENTIFICATION</scope>
</reference>
<sequence length="100" mass="11076">MAAILEKVIKEHKHESASSKSNRHWKRPLKKVKSHLNNHLEGLIELGSDESLTGSHAVDSAIKEVGTSKTPAFNLVEQSLRPSALLKENRRGKMTVGENL</sequence>
<dbReference type="EnsemblPlants" id="MELO3C030623.2.1">
    <property type="protein sequence ID" value="MELO3C030623.2.1"/>
    <property type="gene ID" value="MELO3C030623.2"/>
</dbReference>
<dbReference type="AlphaFoldDB" id="A0A9I9E9E9"/>
<evidence type="ECO:0000313" key="2">
    <source>
        <dbReference type="EnsemblPlants" id="MELO3C030623.2.1"/>
    </source>
</evidence>
<accession>A0A9I9E9E9</accession>
<evidence type="ECO:0000256" key="1">
    <source>
        <dbReference type="SAM" id="MobiDB-lite"/>
    </source>
</evidence>
<protein>
    <submittedName>
        <fullName evidence="2">Uncharacterized protein</fullName>
    </submittedName>
</protein>